<evidence type="ECO:0000313" key="2">
    <source>
        <dbReference type="EMBL" id="TGO25628.1"/>
    </source>
</evidence>
<evidence type="ECO:0000256" key="1">
    <source>
        <dbReference type="SAM" id="MobiDB-lite"/>
    </source>
</evidence>
<keyword evidence="3" id="KW-1185">Reference proteome</keyword>
<gene>
    <name evidence="2" type="ORF">BPAE_0076g00310</name>
</gene>
<organism evidence="2 3">
    <name type="scientific">Botrytis paeoniae</name>
    <dbReference type="NCBI Taxonomy" id="278948"/>
    <lineage>
        <taxon>Eukaryota</taxon>
        <taxon>Fungi</taxon>
        <taxon>Dikarya</taxon>
        <taxon>Ascomycota</taxon>
        <taxon>Pezizomycotina</taxon>
        <taxon>Leotiomycetes</taxon>
        <taxon>Helotiales</taxon>
        <taxon>Sclerotiniaceae</taxon>
        <taxon>Botrytis</taxon>
    </lineage>
</organism>
<reference evidence="2 3" key="1">
    <citation type="submission" date="2017-12" db="EMBL/GenBank/DDBJ databases">
        <title>Comparative genomics of Botrytis spp.</title>
        <authorList>
            <person name="Valero-Jimenez C.A."/>
            <person name="Tapia P."/>
            <person name="Veloso J."/>
            <person name="Silva-Moreno E."/>
            <person name="Staats M."/>
            <person name="Valdes J.H."/>
            <person name="Van Kan J.A.L."/>
        </authorList>
    </citation>
    <scope>NUCLEOTIDE SEQUENCE [LARGE SCALE GENOMIC DNA]</scope>
    <source>
        <strain evidence="2 3">Bp0003</strain>
    </source>
</reference>
<sequence>MRLSIGTIRRRALGEGDADQVMENGNRSMDSKESLEGSERLQGLQSIGTMAMQGKERRNTSIMDGNGNSDAPSGPIQFDAPLLGHKIMVERLNKAIEPPPRHIRLVSTIGDIK</sequence>
<comment type="caution">
    <text evidence="2">The sequence shown here is derived from an EMBL/GenBank/DDBJ whole genome shotgun (WGS) entry which is preliminary data.</text>
</comment>
<dbReference type="AlphaFoldDB" id="A0A4Z1FPV1"/>
<feature type="region of interest" description="Disordered" evidence="1">
    <location>
        <begin position="1"/>
        <end position="40"/>
    </location>
</feature>
<accession>A0A4Z1FPV1</accession>
<dbReference type="Proteomes" id="UP000297910">
    <property type="component" value="Unassembled WGS sequence"/>
</dbReference>
<proteinExistence type="predicted"/>
<evidence type="ECO:0000313" key="3">
    <source>
        <dbReference type="Proteomes" id="UP000297910"/>
    </source>
</evidence>
<name>A0A4Z1FPV1_9HELO</name>
<feature type="compositionally biased region" description="Basic and acidic residues" evidence="1">
    <location>
        <begin position="29"/>
        <end position="39"/>
    </location>
</feature>
<protein>
    <submittedName>
        <fullName evidence="2">Uncharacterized protein</fullName>
    </submittedName>
</protein>
<dbReference type="EMBL" id="PQXI01000076">
    <property type="protein sequence ID" value="TGO25628.1"/>
    <property type="molecule type" value="Genomic_DNA"/>
</dbReference>